<dbReference type="EMBL" id="KV784393">
    <property type="protein sequence ID" value="OEU07030.1"/>
    <property type="molecule type" value="Genomic_DNA"/>
</dbReference>
<dbReference type="KEGG" id="fcy:FRACYDRAFT_252469"/>
<feature type="compositionally biased region" description="Low complexity" evidence="1">
    <location>
        <begin position="637"/>
        <end position="646"/>
    </location>
</feature>
<organism evidence="4 5">
    <name type="scientific">Fragilariopsis cylindrus CCMP1102</name>
    <dbReference type="NCBI Taxonomy" id="635003"/>
    <lineage>
        <taxon>Eukaryota</taxon>
        <taxon>Sar</taxon>
        <taxon>Stramenopiles</taxon>
        <taxon>Ochrophyta</taxon>
        <taxon>Bacillariophyta</taxon>
        <taxon>Bacillariophyceae</taxon>
        <taxon>Bacillariophycidae</taxon>
        <taxon>Bacillariales</taxon>
        <taxon>Bacillariaceae</taxon>
        <taxon>Fragilariopsis</taxon>
    </lineage>
</organism>
<evidence type="ECO:0000313" key="5">
    <source>
        <dbReference type="Proteomes" id="UP000095751"/>
    </source>
</evidence>
<reference evidence="4 5" key="1">
    <citation type="submission" date="2016-09" db="EMBL/GenBank/DDBJ databases">
        <title>Extensive genetic diversity and differential bi-allelic expression allows diatom success in the polar Southern Ocean.</title>
        <authorList>
            <consortium name="DOE Joint Genome Institute"/>
            <person name="Mock T."/>
            <person name="Otillar R.P."/>
            <person name="Strauss J."/>
            <person name="Dupont C."/>
            <person name="Frickenhaus S."/>
            <person name="Maumus F."/>
            <person name="Mcmullan M."/>
            <person name="Sanges R."/>
            <person name="Schmutz J."/>
            <person name="Toseland A."/>
            <person name="Valas R."/>
            <person name="Veluchamy A."/>
            <person name="Ward B.J."/>
            <person name="Allen A."/>
            <person name="Barry K."/>
            <person name="Falciatore A."/>
            <person name="Ferrante M."/>
            <person name="Fortunato A.E."/>
            <person name="Gloeckner G."/>
            <person name="Gruber A."/>
            <person name="Hipkin R."/>
            <person name="Janech M."/>
            <person name="Kroth P."/>
            <person name="Leese F."/>
            <person name="Lindquist E."/>
            <person name="Lyon B.R."/>
            <person name="Martin J."/>
            <person name="Mayer C."/>
            <person name="Parker M."/>
            <person name="Quesneville H."/>
            <person name="Raymond J."/>
            <person name="Uhlig C."/>
            <person name="Valentin K.U."/>
            <person name="Worden A.Z."/>
            <person name="Armbrust E.V."/>
            <person name="Bowler C."/>
            <person name="Green B."/>
            <person name="Moulton V."/>
            <person name="Van Oosterhout C."/>
            <person name="Grigoriev I."/>
        </authorList>
    </citation>
    <scope>NUCLEOTIDE SEQUENCE [LARGE SCALE GENOMIC DNA]</scope>
    <source>
        <strain evidence="4 5">CCMP1102</strain>
    </source>
</reference>
<dbReference type="OrthoDB" id="291007at2759"/>
<dbReference type="PANTHER" id="PTHR21724:SF109">
    <property type="entry name" value="SHKT DOMAIN-CONTAINING PROTEIN"/>
    <property type="match status" value="1"/>
</dbReference>
<feature type="domain" description="ShKT" evidence="3">
    <location>
        <begin position="565"/>
        <end position="613"/>
    </location>
</feature>
<name>A0A1E7EM82_9STRA</name>
<dbReference type="AlphaFoldDB" id="A0A1E7EM82"/>
<feature type="region of interest" description="Disordered" evidence="1">
    <location>
        <begin position="624"/>
        <end position="648"/>
    </location>
</feature>
<dbReference type="Proteomes" id="UP000095751">
    <property type="component" value="Unassembled WGS sequence"/>
</dbReference>
<feature type="compositionally biased region" description="Acidic residues" evidence="1">
    <location>
        <begin position="62"/>
        <end position="78"/>
    </location>
</feature>
<evidence type="ECO:0000256" key="1">
    <source>
        <dbReference type="SAM" id="MobiDB-lite"/>
    </source>
</evidence>
<evidence type="ECO:0000256" key="2">
    <source>
        <dbReference type="SAM" id="Phobius"/>
    </source>
</evidence>
<keyword evidence="2" id="KW-0812">Transmembrane</keyword>
<keyword evidence="2" id="KW-1133">Transmembrane helix</keyword>
<keyword evidence="5" id="KW-1185">Reference proteome</keyword>
<keyword evidence="2" id="KW-0472">Membrane</keyword>
<proteinExistence type="predicted"/>
<feature type="compositionally biased region" description="Pro residues" evidence="1">
    <location>
        <begin position="450"/>
        <end position="462"/>
    </location>
</feature>
<dbReference type="Pfam" id="PF01549">
    <property type="entry name" value="ShK"/>
    <property type="match status" value="2"/>
</dbReference>
<feature type="domain" description="ShKT" evidence="3">
    <location>
        <begin position="653"/>
        <end position="687"/>
    </location>
</feature>
<feature type="compositionally biased region" description="Polar residues" evidence="1">
    <location>
        <begin position="472"/>
        <end position="492"/>
    </location>
</feature>
<feature type="region of interest" description="Disordered" evidence="1">
    <location>
        <begin position="1"/>
        <end position="103"/>
    </location>
</feature>
<protein>
    <recommendedName>
        <fullName evidence="3">ShKT domain-containing protein</fullName>
    </recommendedName>
</protein>
<dbReference type="InParanoid" id="A0A1E7EM82"/>
<dbReference type="InterPro" id="IPR003582">
    <property type="entry name" value="ShKT_dom"/>
</dbReference>
<evidence type="ECO:0000313" key="4">
    <source>
        <dbReference type="EMBL" id="OEU07030.1"/>
    </source>
</evidence>
<sequence>MYDAGDDDDLNDFTNNVVPQYESVEYNNGNSSDNSSNSSSNEEASSSESSLSDSVSNLSPSSDDDDDDDDEFEFEDEPSTNNRRTSFGYSSSDSDSDSDVYINDHDHDEFEDEQSTNQRTVSFGNVSFVADDEYYGSTPPSTSSMISSRKSIWFESFYRSSSKEQSNDMMEGEHTDSREKLLVDSENIVKTRVGKFTKWIIAFGILLVCIAVAILATIYILDPFEKPSDMSVPSASPNTVPSVLYTIPLLVPTVSVPAFKPTPIPPSKVIAGITFLAYVPRGKGHRVTPESLEEYLTTTLEVLVPQILNEALEVQDTDITRRLMSTQDSKIVAGLVSVDVDEVTCLPNAKILDLCVKNSLEVALIYKAEDFTPEYIADLLSLYESLLLNAIDDGSIREIDPSVILISYVIGEDTKQATEAPIIDTKISTEPSMQPSVRRSSVPTMIPAPTSSPKPTFGPSPAPSSSDSPESATNIPSSSLSFDSFENPTESPSIALDLSSPTPSAMERINLQTASLMPSQSNVFEEDVVLIPTPSNTLSGNEDVNSVLSNAPTLTTSVGSRATTCFDENEACQAISESGECNVTKCDFWESEGKCVSNTTYMNQNCRKSCGLCGGETIYLPPFTTPTAQPTAPPTASPTASPTTSPTVPPAPCIDEKDLCAEWATLDQCALSPIWMRQYCKYTCDFCDAVADANI</sequence>
<feature type="compositionally biased region" description="Acidic residues" evidence="1">
    <location>
        <begin position="1"/>
        <end position="11"/>
    </location>
</feature>
<feature type="transmembrane region" description="Helical" evidence="2">
    <location>
        <begin position="199"/>
        <end position="221"/>
    </location>
</feature>
<feature type="compositionally biased region" description="Polar residues" evidence="1">
    <location>
        <begin position="80"/>
        <end position="89"/>
    </location>
</feature>
<feature type="compositionally biased region" description="Polar residues" evidence="1">
    <location>
        <begin position="426"/>
        <end position="449"/>
    </location>
</feature>
<dbReference type="PANTHER" id="PTHR21724">
    <property type="entry name" value="SHKT DOMAIN-CONTAINING PROTEIN"/>
    <property type="match status" value="1"/>
</dbReference>
<feature type="compositionally biased region" description="Low complexity" evidence="1">
    <location>
        <begin position="27"/>
        <end position="61"/>
    </location>
</feature>
<gene>
    <name evidence="4" type="ORF">FRACYDRAFT_252469</name>
</gene>
<evidence type="ECO:0000259" key="3">
    <source>
        <dbReference type="PROSITE" id="PS51670"/>
    </source>
</evidence>
<feature type="region of interest" description="Disordered" evidence="1">
    <location>
        <begin position="424"/>
        <end position="501"/>
    </location>
</feature>
<dbReference type="SMART" id="SM00254">
    <property type="entry name" value="ShKT"/>
    <property type="match status" value="2"/>
</dbReference>
<accession>A0A1E7EM82</accession>
<dbReference type="PROSITE" id="PS51670">
    <property type="entry name" value="SHKT"/>
    <property type="match status" value="2"/>
</dbReference>